<protein>
    <submittedName>
        <fullName evidence="2">Uncharacterized protein</fullName>
    </submittedName>
</protein>
<name>A0A1I6A2G1_9BACI</name>
<reference evidence="2 3" key="1">
    <citation type="submission" date="2016-10" db="EMBL/GenBank/DDBJ databases">
        <authorList>
            <person name="Varghese N."/>
            <person name="Submissions S."/>
        </authorList>
    </citation>
    <scope>NUCLEOTIDE SEQUENCE [LARGE SCALE GENOMIC DNA]</scope>
    <source>
        <strain evidence="2 3">DSM 13796</strain>
    </source>
</reference>
<sequence length="43" mass="5063">MEIPHSKNETEKIEEKAKKDHIEDQKAKRMVEEAKQTSLNALR</sequence>
<comment type="caution">
    <text evidence="2">The sequence shown here is derived from an EMBL/GenBank/DDBJ whole genome shotgun (WGS) entry which is preliminary data.</text>
</comment>
<proteinExistence type="predicted"/>
<dbReference type="RefSeq" id="WP_268801479.1">
    <property type="nucleotide sequence ID" value="NZ_FOXX01000005.1"/>
</dbReference>
<evidence type="ECO:0000313" key="2">
    <source>
        <dbReference type="EMBL" id="SFQ62855.1"/>
    </source>
</evidence>
<accession>A0A1I6A2G1</accession>
<feature type="region of interest" description="Disordered" evidence="1">
    <location>
        <begin position="1"/>
        <end position="43"/>
    </location>
</feature>
<evidence type="ECO:0000256" key="1">
    <source>
        <dbReference type="SAM" id="MobiDB-lite"/>
    </source>
</evidence>
<evidence type="ECO:0000313" key="3">
    <source>
        <dbReference type="Proteomes" id="UP000182762"/>
    </source>
</evidence>
<dbReference type="Proteomes" id="UP000182762">
    <property type="component" value="Unassembled WGS sequence"/>
</dbReference>
<dbReference type="EMBL" id="FOXX01000005">
    <property type="protein sequence ID" value="SFQ62855.1"/>
    <property type="molecule type" value="Genomic_DNA"/>
</dbReference>
<dbReference type="GeneID" id="93713992"/>
<feature type="compositionally biased region" description="Basic and acidic residues" evidence="1">
    <location>
        <begin position="1"/>
        <end position="35"/>
    </location>
</feature>
<organism evidence="2 3">
    <name type="scientific">Priestia endophytica DSM 13796</name>
    <dbReference type="NCBI Taxonomy" id="1121089"/>
    <lineage>
        <taxon>Bacteria</taxon>
        <taxon>Bacillati</taxon>
        <taxon>Bacillota</taxon>
        <taxon>Bacilli</taxon>
        <taxon>Bacillales</taxon>
        <taxon>Bacillaceae</taxon>
        <taxon>Priestia</taxon>
    </lineage>
</organism>
<gene>
    <name evidence="2" type="ORF">SAMN02745910_02456</name>
</gene>
<keyword evidence="3" id="KW-1185">Reference proteome</keyword>